<name>G4MXY0_PYRO7</name>
<dbReference type="OrthoDB" id="10438398at2759"/>
<dbReference type="RefSeq" id="XP_003715877.1">
    <property type="nucleotide sequence ID" value="XM_003715829.1"/>
</dbReference>
<feature type="chain" id="PRO_5003465664" evidence="1">
    <location>
        <begin position="23"/>
        <end position="127"/>
    </location>
</feature>
<sequence length="127" mass="14246">MPFLAQSWPNWFVLAWLQGQLGWMSLHGSKSAGSNMPGSILEGLRPKYHLYLNRCQPDPGLDMTTEAIEDSTIHFWNQVNKTQKSHHRGLITYGHVICKTTWQNPPATAAALGGLCGRFRGRTEIRG</sequence>
<evidence type="ECO:0000313" key="2">
    <source>
        <dbReference type="EMBL" id="EHA56070.1"/>
    </source>
</evidence>
<protein>
    <submittedName>
        <fullName evidence="2">Uncharacterized protein</fullName>
    </submittedName>
</protein>
<dbReference type="HOGENOM" id="CLU_1970978_0_0_1"/>
<dbReference type="AlphaFoldDB" id="G4MXY0"/>
<evidence type="ECO:0000256" key="1">
    <source>
        <dbReference type="SAM" id="SignalP"/>
    </source>
</evidence>
<evidence type="ECO:0000313" key="3">
    <source>
        <dbReference type="Proteomes" id="UP000009058"/>
    </source>
</evidence>
<feature type="signal peptide" evidence="1">
    <location>
        <begin position="1"/>
        <end position="22"/>
    </location>
</feature>
<dbReference type="VEuPathDB" id="FungiDB:MGG_14398"/>
<proteinExistence type="predicted"/>
<keyword evidence="1" id="KW-0732">Signal</keyword>
<dbReference type="GeneID" id="5051426"/>
<gene>
    <name evidence="2" type="ORF">MGG_14398</name>
</gene>
<organism evidence="2 3">
    <name type="scientific">Pyricularia oryzae (strain 70-15 / ATCC MYA-4617 / FGSC 8958)</name>
    <name type="common">Rice blast fungus</name>
    <name type="synonym">Magnaporthe oryzae</name>
    <dbReference type="NCBI Taxonomy" id="242507"/>
    <lineage>
        <taxon>Eukaryota</taxon>
        <taxon>Fungi</taxon>
        <taxon>Dikarya</taxon>
        <taxon>Ascomycota</taxon>
        <taxon>Pezizomycotina</taxon>
        <taxon>Sordariomycetes</taxon>
        <taxon>Sordariomycetidae</taxon>
        <taxon>Magnaporthales</taxon>
        <taxon>Pyriculariaceae</taxon>
        <taxon>Pyricularia</taxon>
    </lineage>
</organism>
<reference evidence="2 3" key="1">
    <citation type="journal article" date="2005" name="Nature">
        <title>The genome sequence of the rice blast fungus Magnaporthe grisea.</title>
        <authorList>
            <person name="Dean R.A."/>
            <person name="Talbot N.J."/>
            <person name="Ebbole D.J."/>
            <person name="Farman M.L."/>
            <person name="Mitchell T.K."/>
            <person name="Orbach M.J."/>
            <person name="Thon M."/>
            <person name="Kulkarni R."/>
            <person name="Xu J.R."/>
            <person name="Pan H."/>
            <person name="Read N.D."/>
            <person name="Lee Y.H."/>
            <person name="Carbone I."/>
            <person name="Brown D."/>
            <person name="Oh Y.Y."/>
            <person name="Donofrio N."/>
            <person name="Jeong J.S."/>
            <person name="Soanes D.M."/>
            <person name="Djonovic S."/>
            <person name="Kolomiets E."/>
            <person name="Rehmeyer C."/>
            <person name="Li W."/>
            <person name="Harding M."/>
            <person name="Kim S."/>
            <person name="Lebrun M.H."/>
            <person name="Bohnert H."/>
            <person name="Coughlan S."/>
            <person name="Butler J."/>
            <person name="Calvo S."/>
            <person name="Ma L.J."/>
            <person name="Nicol R."/>
            <person name="Purcell S."/>
            <person name="Nusbaum C."/>
            <person name="Galagan J.E."/>
            <person name="Birren B.W."/>
        </authorList>
    </citation>
    <scope>NUCLEOTIDE SEQUENCE [LARGE SCALE GENOMIC DNA]</scope>
    <source>
        <strain evidence="3">70-15 / ATCC MYA-4617 / FGSC 8958</strain>
    </source>
</reference>
<keyword evidence="3" id="KW-1185">Reference proteome</keyword>
<dbReference type="EMBL" id="CM001232">
    <property type="protein sequence ID" value="EHA56070.1"/>
    <property type="molecule type" value="Genomic_DNA"/>
</dbReference>
<dbReference type="InParanoid" id="G4MXY0"/>
<dbReference type="Proteomes" id="UP000009058">
    <property type="component" value="Chromosome 2"/>
</dbReference>
<reference key="2">
    <citation type="submission" date="2011-05" db="EMBL/GenBank/DDBJ databases">
        <title>The Genome Sequence of Magnaporthe oryzae 70-15.</title>
        <authorList>
            <consortium name="The Broad Institute Genome Sequencing Platform"/>
            <person name="Ma L.-J."/>
            <person name="Dead R."/>
            <person name="Young S.K."/>
            <person name="Zeng Q."/>
            <person name="Gargeya S."/>
            <person name="Fitzgerald M."/>
            <person name="Haas B."/>
            <person name="Abouelleil A."/>
            <person name="Alvarado L."/>
            <person name="Arachchi H.M."/>
            <person name="Berlin A."/>
            <person name="Brown A."/>
            <person name="Chapman S.B."/>
            <person name="Chen Z."/>
            <person name="Dunbar C."/>
            <person name="Freedman E."/>
            <person name="Gearin G."/>
            <person name="Gellesch M."/>
            <person name="Goldberg J."/>
            <person name="Griggs A."/>
            <person name="Gujja S."/>
            <person name="Heiman D."/>
            <person name="Howarth C."/>
            <person name="Larson L."/>
            <person name="Lui A."/>
            <person name="MacDonald P.J.P."/>
            <person name="Mehta T."/>
            <person name="Montmayeur A."/>
            <person name="Murphy C."/>
            <person name="Neiman D."/>
            <person name="Pearson M."/>
            <person name="Priest M."/>
            <person name="Roberts A."/>
            <person name="Saif S."/>
            <person name="Shea T."/>
            <person name="Shenoy N."/>
            <person name="Sisk P."/>
            <person name="Stolte C."/>
            <person name="Sykes S."/>
            <person name="Yandava C."/>
            <person name="Wortman J."/>
            <person name="Nusbaum C."/>
            <person name="Birren B."/>
        </authorList>
    </citation>
    <scope>NUCLEOTIDE SEQUENCE</scope>
    <source>
        <strain>70-15</strain>
    </source>
</reference>
<accession>G4MXY0</accession>
<dbReference type="KEGG" id="mgr:MGG_14398"/>